<dbReference type="PANTHER" id="PTHR43639">
    <property type="entry name" value="OXIDOREDUCTASE, SHORT-CHAIN DEHYDROGENASE/REDUCTASE FAMILY (AFU_ORTHOLOGUE AFUA_5G02870)"/>
    <property type="match status" value="1"/>
</dbReference>
<proteinExistence type="inferred from homology"/>
<name>A0ABU2J7S1_9ACTN</name>
<keyword evidence="2" id="KW-0560">Oxidoreductase</keyword>
<dbReference type="EMBL" id="JAVREH010000002">
    <property type="protein sequence ID" value="MDT0260318.1"/>
    <property type="molecule type" value="Genomic_DNA"/>
</dbReference>
<dbReference type="InterPro" id="IPR020904">
    <property type="entry name" value="Sc_DH/Rdtase_CS"/>
</dbReference>
<comment type="caution">
    <text evidence="3">The sequence shown here is derived from an EMBL/GenBank/DDBJ whole genome shotgun (WGS) entry which is preliminary data.</text>
</comment>
<sequence>MITIGSWMASIGSPYAAMYAATKAADEQLTRGWAAEFGPRGVRVNAVAPGVTLTPGNEKDRPIVDAITAGSSAGVPVQPLDIAYGVAFLAFDQARMSHATTLYIDGGISGTRLR</sequence>
<dbReference type="Proteomes" id="UP001183176">
    <property type="component" value="Unassembled WGS sequence"/>
</dbReference>
<evidence type="ECO:0000313" key="3">
    <source>
        <dbReference type="EMBL" id="MDT0260318.1"/>
    </source>
</evidence>
<dbReference type="InterPro" id="IPR002347">
    <property type="entry name" value="SDR_fam"/>
</dbReference>
<dbReference type="Pfam" id="PF13561">
    <property type="entry name" value="adh_short_C2"/>
    <property type="match status" value="1"/>
</dbReference>
<reference evidence="4" key="1">
    <citation type="submission" date="2023-07" db="EMBL/GenBank/DDBJ databases">
        <title>30 novel species of actinomycetes from the DSMZ collection.</title>
        <authorList>
            <person name="Nouioui I."/>
        </authorList>
    </citation>
    <scope>NUCLEOTIDE SEQUENCE [LARGE SCALE GENOMIC DNA]</scope>
    <source>
        <strain evidence="4">DSM 44399</strain>
    </source>
</reference>
<gene>
    <name evidence="3" type="ORF">RM423_02805</name>
</gene>
<organism evidence="3 4">
    <name type="scientific">Jatrophihabitans lederbergiae</name>
    <dbReference type="NCBI Taxonomy" id="3075547"/>
    <lineage>
        <taxon>Bacteria</taxon>
        <taxon>Bacillati</taxon>
        <taxon>Actinomycetota</taxon>
        <taxon>Actinomycetes</taxon>
        <taxon>Jatrophihabitantales</taxon>
        <taxon>Jatrophihabitantaceae</taxon>
        <taxon>Jatrophihabitans</taxon>
    </lineage>
</organism>
<keyword evidence="4" id="KW-1185">Reference proteome</keyword>
<dbReference type="PROSITE" id="PS00061">
    <property type="entry name" value="ADH_SHORT"/>
    <property type="match status" value="1"/>
</dbReference>
<comment type="similarity">
    <text evidence="1">Belongs to the short-chain dehydrogenases/reductases (SDR) family.</text>
</comment>
<evidence type="ECO:0000256" key="2">
    <source>
        <dbReference type="ARBA" id="ARBA00023002"/>
    </source>
</evidence>
<dbReference type="InterPro" id="IPR036291">
    <property type="entry name" value="NAD(P)-bd_dom_sf"/>
</dbReference>
<evidence type="ECO:0000256" key="1">
    <source>
        <dbReference type="ARBA" id="ARBA00006484"/>
    </source>
</evidence>
<dbReference type="SUPFAM" id="SSF51735">
    <property type="entry name" value="NAD(P)-binding Rossmann-fold domains"/>
    <property type="match status" value="1"/>
</dbReference>
<dbReference type="PRINTS" id="PR00081">
    <property type="entry name" value="GDHRDH"/>
</dbReference>
<dbReference type="RefSeq" id="WP_311421470.1">
    <property type="nucleotide sequence ID" value="NZ_JAVREH010000002.1"/>
</dbReference>
<protein>
    <submittedName>
        <fullName evidence="3">SDR family oxidoreductase</fullName>
    </submittedName>
</protein>
<dbReference type="PANTHER" id="PTHR43639:SF1">
    <property type="entry name" value="SHORT-CHAIN DEHYDROGENASE_REDUCTASE FAMILY PROTEIN"/>
    <property type="match status" value="1"/>
</dbReference>
<dbReference type="Gene3D" id="3.40.50.720">
    <property type="entry name" value="NAD(P)-binding Rossmann-like Domain"/>
    <property type="match status" value="1"/>
</dbReference>
<evidence type="ECO:0000313" key="4">
    <source>
        <dbReference type="Proteomes" id="UP001183176"/>
    </source>
</evidence>
<accession>A0ABU2J7S1</accession>